<dbReference type="Pfam" id="PF22703">
    <property type="entry name" value="Cdc6_lid"/>
    <property type="match status" value="1"/>
</dbReference>
<evidence type="ECO:0000256" key="3">
    <source>
        <dbReference type="ARBA" id="ARBA00022840"/>
    </source>
</evidence>
<keyword evidence="1 4" id="KW-0235">DNA replication</keyword>
<dbReference type="SUPFAM" id="SSF52540">
    <property type="entry name" value="P-loop containing nucleoside triphosphate hydrolases"/>
    <property type="match status" value="1"/>
</dbReference>
<dbReference type="EMBL" id="VOTZ01000003">
    <property type="protein sequence ID" value="MCQ1537831.1"/>
    <property type="molecule type" value="Genomic_DNA"/>
</dbReference>
<proteinExistence type="inferred from homology"/>
<dbReference type="GO" id="GO:0005524">
    <property type="term" value="F:ATP binding"/>
    <property type="evidence" value="ECO:0007669"/>
    <property type="project" value="UniProtKB-UniRule"/>
</dbReference>
<feature type="binding site" evidence="4">
    <location>
        <begin position="71"/>
        <end position="75"/>
    </location>
    <ligand>
        <name>ATP</name>
        <dbReference type="ChEBI" id="CHEBI:30616"/>
    </ligand>
</feature>
<feature type="binding site" evidence="4">
    <location>
        <position position="219"/>
    </location>
    <ligand>
        <name>ATP</name>
        <dbReference type="ChEBI" id="CHEBI:30616"/>
    </ligand>
</feature>
<comment type="function">
    <text evidence="4">Involved in regulation of DNA replication.</text>
</comment>
<dbReference type="InterPro" id="IPR050311">
    <property type="entry name" value="ORC1/CDC6"/>
</dbReference>
<comment type="similarity">
    <text evidence="4">Belongs to the CDC6/cdc18 family.</text>
</comment>
<gene>
    <name evidence="8" type="ORF">FTO68_02355</name>
</gene>
<dbReference type="InterPro" id="IPR014277">
    <property type="entry name" value="Orc1/Cdc6_arc"/>
</dbReference>
<dbReference type="Gene3D" id="3.40.50.300">
    <property type="entry name" value="P-loop containing nucleotide triphosphate hydrolases"/>
    <property type="match status" value="1"/>
</dbReference>
<feature type="domain" description="Orc1-like AAA ATPase" evidence="6">
    <location>
        <begin position="37"/>
        <end position="174"/>
    </location>
</feature>
<dbReference type="HAMAP" id="MF_01407">
    <property type="entry name" value="ORC1_type_DNA_replic_protein"/>
    <property type="match status" value="1"/>
</dbReference>
<dbReference type="PANTHER" id="PTHR10763:SF26">
    <property type="entry name" value="CELL DIVISION CONTROL PROTEIN 6 HOMOLOG"/>
    <property type="match status" value="1"/>
</dbReference>
<evidence type="ECO:0000256" key="2">
    <source>
        <dbReference type="ARBA" id="ARBA00022741"/>
    </source>
</evidence>
<evidence type="ECO:0000259" key="7">
    <source>
        <dbReference type="Pfam" id="PF22703"/>
    </source>
</evidence>
<dbReference type="Pfam" id="PF13191">
    <property type="entry name" value="AAA_16"/>
    <property type="match status" value="1"/>
</dbReference>
<dbReference type="PANTHER" id="PTHR10763">
    <property type="entry name" value="CELL DIVISION CONTROL PROTEIN 6-RELATED"/>
    <property type="match status" value="1"/>
</dbReference>
<dbReference type="NCBIfam" id="TIGR02928">
    <property type="entry name" value="orc1/cdc6 family replication initiation protein"/>
    <property type="match status" value="1"/>
</dbReference>
<keyword evidence="3 4" id="KW-0067">ATP-binding</keyword>
<dbReference type="RefSeq" id="WP_255331754.1">
    <property type="nucleotide sequence ID" value="NZ_VOTZ01000003.1"/>
</dbReference>
<dbReference type="GO" id="GO:0006260">
    <property type="term" value="P:DNA replication"/>
    <property type="evidence" value="ECO:0007669"/>
    <property type="project" value="UniProtKB-UniRule"/>
</dbReference>
<protein>
    <recommendedName>
        <fullName evidence="4">ORC1-type DNA replication protein</fullName>
    </recommendedName>
</protein>
<dbReference type="Gene3D" id="1.10.8.60">
    <property type="match status" value="1"/>
</dbReference>
<dbReference type="InterPro" id="IPR041664">
    <property type="entry name" value="AAA_16"/>
</dbReference>
<evidence type="ECO:0000256" key="4">
    <source>
        <dbReference type="HAMAP-Rule" id="MF_01407"/>
    </source>
</evidence>
<feature type="region of interest" description="Disordered" evidence="5">
    <location>
        <begin position="368"/>
        <end position="434"/>
    </location>
</feature>
<feature type="compositionally biased region" description="Basic and acidic residues" evidence="5">
    <location>
        <begin position="369"/>
        <end position="378"/>
    </location>
</feature>
<dbReference type="InterPro" id="IPR027417">
    <property type="entry name" value="P-loop_NTPase"/>
</dbReference>
<evidence type="ECO:0000259" key="6">
    <source>
        <dbReference type="Pfam" id="PF13191"/>
    </source>
</evidence>
<name>A0ABD4TGH3_9EURY</name>
<feature type="domain" description="Cdc6 AAA+ ATPase-type lid" evidence="7">
    <location>
        <begin position="226"/>
        <end position="292"/>
    </location>
</feature>
<dbReference type="AlphaFoldDB" id="A0ABD4TGH3"/>
<dbReference type="InterPro" id="IPR055237">
    <property type="entry name" value="Cdc6_lid"/>
</dbReference>
<sequence length="488" mass="54308">MNSESSSQIVSRNFTFSDKPLFRDADILECDHVPDQVLFRDAELKELAFLIKPGLRGQRPANILCRGLPATGKTTCIQHLFGEIRDVSNTLIPVYVNCQQNRSAFAVFSTIYRELVGHAPPSSGIPLRRLMDAVAKALQSRRESERTVLLVCLDDIHHLIHEGTDTQILSSLLRIYLDYPGCRASVILVESDLALDISRRLDRSVFSSLCMEEVFFAPYSAAQIRGILQERARQAVYPSVISPEILDLVTDMTASTVTGDLRVGIDLLKRSILRAERAGRPAVTDEDVAAAYGDARLTHLRGLVSVLTEKERRLLSVIAGMVEEGEEAREKEYSRKEYGGKEYGECGEPVPPTSGRLYSRLLEVMAAEQSEKQQRAMEQRAGGQQTREPQAMEQGAGDLRSGDQRPVEPAVCAEPEPGYGRDKSPEGKDGRRQDQVPTISYTSFHEQLRSLATYALIRISVRQAKGRTSEITLRYPAADVKRICEGVE</sequence>
<feature type="binding site" evidence="4">
    <location>
        <position position="231"/>
    </location>
    <ligand>
        <name>ATP</name>
        <dbReference type="ChEBI" id="CHEBI:30616"/>
    </ligand>
</feature>
<feature type="compositionally biased region" description="Basic and acidic residues" evidence="5">
    <location>
        <begin position="419"/>
        <end position="434"/>
    </location>
</feature>
<dbReference type="Proteomes" id="UP001524383">
    <property type="component" value="Unassembled WGS sequence"/>
</dbReference>
<evidence type="ECO:0000256" key="5">
    <source>
        <dbReference type="SAM" id="MobiDB-lite"/>
    </source>
</evidence>
<evidence type="ECO:0000313" key="8">
    <source>
        <dbReference type="EMBL" id="MCQ1537831.1"/>
    </source>
</evidence>
<feature type="compositionally biased region" description="Low complexity" evidence="5">
    <location>
        <begin position="407"/>
        <end position="417"/>
    </location>
</feature>
<comment type="caution">
    <text evidence="8">The sequence shown here is derived from an EMBL/GenBank/DDBJ whole genome shotgun (WGS) entry which is preliminary data.</text>
</comment>
<keyword evidence="2 4" id="KW-0547">Nucleotide-binding</keyword>
<reference evidence="8 9" key="1">
    <citation type="submission" date="2019-08" db="EMBL/GenBank/DDBJ databases">
        <authorList>
            <person name="Chen S.-C."/>
            <person name="Lai M.-C."/>
            <person name="You Y.-T."/>
        </authorList>
    </citation>
    <scope>NUCLEOTIDE SEQUENCE [LARGE SCALE GENOMIC DNA]</scope>
    <source>
        <strain evidence="8 9">P2F9704a</strain>
    </source>
</reference>
<organism evidence="8 9">
    <name type="scientific">Methanocalculus taiwanensis</name>
    <dbReference type="NCBI Taxonomy" id="106207"/>
    <lineage>
        <taxon>Archaea</taxon>
        <taxon>Methanobacteriati</taxon>
        <taxon>Methanobacteriota</taxon>
        <taxon>Stenosarchaea group</taxon>
        <taxon>Methanomicrobia</taxon>
        <taxon>Methanomicrobiales</taxon>
        <taxon>Methanocalculaceae</taxon>
        <taxon>Methanocalculus</taxon>
    </lineage>
</organism>
<evidence type="ECO:0000313" key="9">
    <source>
        <dbReference type="Proteomes" id="UP001524383"/>
    </source>
</evidence>
<keyword evidence="9" id="KW-1185">Reference proteome</keyword>
<accession>A0ABD4TGH3</accession>
<evidence type="ECO:0000256" key="1">
    <source>
        <dbReference type="ARBA" id="ARBA00022705"/>
    </source>
</evidence>